<evidence type="ECO:0000313" key="4">
    <source>
        <dbReference type="Proteomes" id="UP000072236"/>
    </source>
</evidence>
<dbReference type="Proteomes" id="UP000226080">
    <property type="component" value="Unassembled WGS sequence"/>
</dbReference>
<dbReference type="EMBL" id="VSED01000019">
    <property type="protein sequence ID" value="TYA38672.1"/>
    <property type="molecule type" value="Genomic_DNA"/>
</dbReference>
<dbReference type="RefSeq" id="WP_005537932.1">
    <property type="nucleotide sequence ID" value="NZ_CP012959.1"/>
</dbReference>
<evidence type="ECO:0000313" key="6">
    <source>
        <dbReference type="Proteomes" id="UP000323012"/>
    </source>
</evidence>
<evidence type="ECO:0000313" key="5">
    <source>
        <dbReference type="Proteomes" id="UP000226080"/>
    </source>
</evidence>
<evidence type="ECO:0008006" key="7">
    <source>
        <dbReference type="Google" id="ProtNLM"/>
    </source>
</evidence>
<accession>A0A142G265</accession>
<dbReference type="OrthoDB" id="5690291at2"/>
<protein>
    <recommendedName>
        <fullName evidence="7">Lipoprotein</fullName>
    </recommendedName>
</protein>
<evidence type="ECO:0000313" key="1">
    <source>
        <dbReference type="EMBL" id="AMQ94745.1"/>
    </source>
</evidence>
<keyword evidence="5" id="KW-1185">Reference proteome</keyword>
<dbReference type="AlphaFoldDB" id="A0A142G265"/>
<dbReference type="Proteomes" id="UP000323012">
    <property type="component" value="Unassembled WGS sequence"/>
</dbReference>
<dbReference type="OMA" id="MELGRDM"/>
<evidence type="ECO:0000313" key="3">
    <source>
        <dbReference type="EMBL" id="TYA38672.1"/>
    </source>
</evidence>
<proteinExistence type="predicted"/>
<reference evidence="1 4" key="1">
    <citation type="submission" date="2015-10" db="EMBL/GenBank/DDBJ databases">
        <title>Tn-seq of a polymicrobial infection.</title>
        <authorList>
            <person name="Stacy A."/>
            <person name="Rumbaugh K.P."/>
            <person name="Whiteley M."/>
        </authorList>
    </citation>
    <scope>NUCLEOTIDE SEQUENCE [LARGE SCALE GENOMIC DNA]</scope>
    <source>
        <strain evidence="1 4">624</strain>
    </source>
</reference>
<dbReference type="EMBL" id="PCGW01000017">
    <property type="protein sequence ID" value="PHO20114.1"/>
    <property type="molecule type" value="Genomic_DNA"/>
</dbReference>
<dbReference type="KEGG" id="aact:ACT75_09585"/>
<evidence type="ECO:0000313" key="2">
    <source>
        <dbReference type="EMBL" id="PHO20114.1"/>
    </source>
</evidence>
<dbReference type="PROSITE" id="PS51257">
    <property type="entry name" value="PROKAR_LIPOPROTEIN"/>
    <property type="match status" value="1"/>
</dbReference>
<dbReference type="Proteomes" id="UP000072236">
    <property type="component" value="Chromosome"/>
</dbReference>
<reference evidence="3 6" key="3">
    <citation type="submission" date="2019-08" db="EMBL/GenBank/DDBJ databases">
        <title>Whole genome sequencing of Aggregatibacter actinomycetemcomitans cultured from blood stream infections in Denmark reveals a novel phylogenetic lineage expressing serotype a membrane O polysaccharide.</title>
        <authorList>
            <person name="Nedergaard S."/>
            <person name="Kobel C.M."/>
            <person name="Nielsen M.B."/>
            <person name="Moeller R.T."/>
            <person name="Jensen A.B."/>
            <person name="Noerskov-Lauritsen N."/>
        </authorList>
    </citation>
    <scope>NUCLEOTIDE SEQUENCE [LARGE SCALE GENOMIC DNA]</scope>
    <source>
        <strain evidence="3 6">PN_563</strain>
    </source>
</reference>
<gene>
    <name evidence="1" type="ORF">ACT75_09585</name>
    <name evidence="2" type="ORF">CQR80_08710</name>
    <name evidence="3" type="ORF">FXB79_07615</name>
</gene>
<dbReference type="EMBL" id="CP012959">
    <property type="protein sequence ID" value="AMQ94745.1"/>
    <property type="molecule type" value="Genomic_DNA"/>
</dbReference>
<organism evidence="3 6">
    <name type="scientific">Aggregatibacter actinomycetemcomitans</name>
    <name type="common">Actinobacillus actinomycetemcomitans</name>
    <name type="synonym">Haemophilus actinomycetemcomitans</name>
    <dbReference type="NCBI Taxonomy" id="714"/>
    <lineage>
        <taxon>Bacteria</taxon>
        <taxon>Pseudomonadati</taxon>
        <taxon>Pseudomonadota</taxon>
        <taxon>Gammaproteobacteria</taxon>
        <taxon>Pasteurellales</taxon>
        <taxon>Pasteurellaceae</taxon>
        <taxon>Aggregatibacter</taxon>
    </lineage>
</organism>
<name>A0A142G265_AGGAC</name>
<reference evidence="2 5" key="2">
    <citation type="submission" date="2017-10" db="EMBL/GenBank/DDBJ databases">
        <title>Draft genome sequences of Aggregatibacter actinomycetemcomitans strains 310a and 310b.</title>
        <authorList>
            <person name="May A.C."/>
            <person name="Ohta H."/>
            <person name="Maeda H."/>
            <person name="Kokeguchi S."/>
            <person name="Cugini C."/>
        </authorList>
    </citation>
    <scope>NUCLEOTIDE SEQUENCE [LARGE SCALE GENOMIC DNA]</scope>
    <source>
        <strain evidence="2 5">310b</strain>
    </source>
</reference>
<dbReference type="eggNOG" id="ENOG5031K09">
    <property type="taxonomic scope" value="Bacteria"/>
</dbReference>
<sequence length="180" mass="20946">MKKLFLLGLTLSFLSGCTLTDLIDNGKITQRKVSGEWQCTSIYPEHNLTTVNNLRLNRDGTLVNNRTIIEPIDKPFFVYEITGTGTWQLSELDHKLTYTFTTNWVQRRHTEEALDAIKKDSRYKLYEENLFKKYSKRVNKSNTINFVISSLTRDMELGRDMMTLTQKTAQKSYTTACVRQ</sequence>